<dbReference type="Gene3D" id="3.30.420.10">
    <property type="entry name" value="Ribonuclease H-like superfamily/Ribonuclease H"/>
    <property type="match status" value="1"/>
</dbReference>
<dbReference type="PANTHER" id="PTHR37984">
    <property type="entry name" value="PROTEIN CBG26694"/>
    <property type="match status" value="1"/>
</dbReference>
<dbReference type="GO" id="GO:0015074">
    <property type="term" value="P:DNA integration"/>
    <property type="evidence" value="ECO:0007669"/>
    <property type="project" value="InterPro"/>
</dbReference>
<organism evidence="3 4">
    <name type="scientific">Poecilia mexicana</name>
    <dbReference type="NCBI Taxonomy" id="48701"/>
    <lineage>
        <taxon>Eukaryota</taxon>
        <taxon>Metazoa</taxon>
        <taxon>Chordata</taxon>
        <taxon>Craniata</taxon>
        <taxon>Vertebrata</taxon>
        <taxon>Euteleostomi</taxon>
        <taxon>Actinopterygii</taxon>
        <taxon>Neopterygii</taxon>
        <taxon>Teleostei</taxon>
        <taxon>Neoteleostei</taxon>
        <taxon>Acanthomorphata</taxon>
        <taxon>Ovalentaria</taxon>
        <taxon>Atherinomorphae</taxon>
        <taxon>Cyprinodontiformes</taxon>
        <taxon>Poeciliidae</taxon>
        <taxon>Poeciliinae</taxon>
        <taxon>Poecilia</taxon>
    </lineage>
</organism>
<proteinExistence type="predicted"/>
<evidence type="ECO:0000256" key="1">
    <source>
        <dbReference type="SAM" id="MobiDB-lite"/>
    </source>
</evidence>
<dbReference type="SUPFAM" id="SSF53098">
    <property type="entry name" value="Ribonuclease H-like"/>
    <property type="match status" value="1"/>
</dbReference>
<dbReference type="InterPro" id="IPR012337">
    <property type="entry name" value="RNaseH-like_sf"/>
</dbReference>
<reference evidence="3" key="1">
    <citation type="submission" date="2025-08" db="UniProtKB">
        <authorList>
            <consortium name="Ensembl"/>
        </authorList>
    </citation>
    <scope>IDENTIFICATION</scope>
</reference>
<dbReference type="GO" id="GO:0003676">
    <property type="term" value="F:nucleic acid binding"/>
    <property type="evidence" value="ECO:0007669"/>
    <property type="project" value="InterPro"/>
</dbReference>
<dbReference type="InterPro" id="IPR036397">
    <property type="entry name" value="RNaseH_sf"/>
</dbReference>
<dbReference type="Ensembl" id="ENSPMET00000006589.1">
    <property type="protein sequence ID" value="ENSPMEP00000005986.1"/>
    <property type="gene ID" value="ENSPMEG00000007424.1"/>
</dbReference>
<feature type="region of interest" description="Disordered" evidence="1">
    <location>
        <begin position="209"/>
        <end position="235"/>
    </location>
</feature>
<keyword evidence="4" id="KW-1185">Reference proteome</keyword>
<dbReference type="PROSITE" id="PS50994">
    <property type="entry name" value="INTEGRASE"/>
    <property type="match status" value="1"/>
</dbReference>
<evidence type="ECO:0000313" key="4">
    <source>
        <dbReference type="Proteomes" id="UP000261480"/>
    </source>
</evidence>
<dbReference type="Proteomes" id="UP000261480">
    <property type="component" value="Unplaced"/>
</dbReference>
<evidence type="ECO:0000259" key="2">
    <source>
        <dbReference type="PROSITE" id="PS50994"/>
    </source>
</evidence>
<feature type="region of interest" description="Disordered" evidence="1">
    <location>
        <begin position="248"/>
        <end position="272"/>
    </location>
</feature>
<dbReference type="STRING" id="48701.ENSPMEP00000005986"/>
<dbReference type="InterPro" id="IPR001584">
    <property type="entry name" value="Integrase_cat-core"/>
</dbReference>
<dbReference type="PANTHER" id="PTHR37984:SF9">
    <property type="entry name" value="INTEGRASE CATALYTIC DOMAIN-CONTAINING PROTEIN"/>
    <property type="match status" value="1"/>
</dbReference>
<dbReference type="FunFam" id="3.30.420.10:FF:000063">
    <property type="entry name" value="Retrovirus-related Pol polyprotein from transposon 297-like Protein"/>
    <property type="match status" value="1"/>
</dbReference>
<name>A0A3B3WT75_9TELE</name>
<evidence type="ECO:0000313" key="3">
    <source>
        <dbReference type="Ensembl" id="ENSPMEP00000005986.1"/>
    </source>
</evidence>
<protein>
    <recommendedName>
        <fullName evidence="2">Integrase catalytic domain-containing protein</fullName>
    </recommendedName>
</protein>
<dbReference type="AlphaFoldDB" id="A0A3B3WT75"/>
<sequence length="272" mass="30120">MPTTTASQVVLKLKRLFARFGCPDQVVSDNGPQFACAEFREFAHEFDFQHITSSPHNPQGNGHAERGVQIAKRILKQKDPLLALMCYRSTPCPTTGVSPAELLMGRKIKTTLPTLESNLQPRWPDLRVVRSKDANEKRRQAFYNNRRHSTKPLPPLKPGDAILSKLDHQNTWGTPAVVAGDSTTPRSYIVETHQGATLRRNRRHLLGMPALSGDTSPPALQHPQPEPTVPQADPAISTDTALPVVQACPPPAQDGRLFMWSGRLSKPVEKDK</sequence>
<dbReference type="Pfam" id="PF00665">
    <property type="entry name" value="rve"/>
    <property type="match status" value="1"/>
</dbReference>
<accession>A0A3B3WT75</accession>
<dbReference type="InterPro" id="IPR050951">
    <property type="entry name" value="Retrovirus_Pol_polyprotein"/>
</dbReference>
<feature type="domain" description="Integrase catalytic" evidence="2">
    <location>
        <begin position="1"/>
        <end position="166"/>
    </location>
</feature>
<reference evidence="3" key="2">
    <citation type="submission" date="2025-09" db="UniProtKB">
        <authorList>
            <consortium name="Ensembl"/>
        </authorList>
    </citation>
    <scope>IDENTIFICATION</scope>
</reference>